<feature type="transmembrane region" description="Helical" evidence="1">
    <location>
        <begin position="50"/>
        <end position="77"/>
    </location>
</feature>
<keyword evidence="1" id="KW-0472">Membrane</keyword>
<keyword evidence="1" id="KW-0812">Transmembrane</keyword>
<dbReference type="EMBL" id="JAIFRP010004406">
    <property type="protein sequence ID" value="KAK2576342.1"/>
    <property type="molecule type" value="Genomic_DNA"/>
</dbReference>
<dbReference type="AlphaFoldDB" id="A0AAD9RAW5"/>
<reference evidence="2" key="2">
    <citation type="journal article" date="2023" name="Commun. Biol.">
        <title>Intrasexual cuticular hydrocarbon dimorphism in a wasp sheds light on hydrocarbon biosynthesis genes in Hymenoptera.</title>
        <authorList>
            <person name="Moris V.C."/>
            <person name="Podsiadlowski L."/>
            <person name="Martin S."/>
            <person name="Oeyen J.P."/>
            <person name="Donath A."/>
            <person name="Petersen M."/>
            <person name="Wilbrandt J."/>
            <person name="Misof B."/>
            <person name="Liedtke D."/>
            <person name="Thamm M."/>
            <person name="Scheiner R."/>
            <person name="Schmitt T."/>
            <person name="Niehuis O."/>
        </authorList>
    </citation>
    <scope>NUCLEOTIDE SEQUENCE</scope>
    <source>
        <strain evidence="2">GBR_01_08_01A</strain>
    </source>
</reference>
<evidence type="ECO:0000313" key="2">
    <source>
        <dbReference type="EMBL" id="KAK2576342.1"/>
    </source>
</evidence>
<gene>
    <name evidence="2" type="ORF">KPH14_005699</name>
</gene>
<organism evidence="2 3">
    <name type="scientific">Odynerus spinipes</name>
    <dbReference type="NCBI Taxonomy" id="1348599"/>
    <lineage>
        <taxon>Eukaryota</taxon>
        <taxon>Metazoa</taxon>
        <taxon>Ecdysozoa</taxon>
        <taxon>Arthropoda</taxon>
        <taxon>Hexapoda</taxon>
        <taxon>Insecta</taxon>
        <taxon>Pterygota</taxon>
        <taxon>Neoptera</taxon>
        <taxon>Endopterygota</taxon>
        <taxon>Hymenoptera</taxon>
        <taxon>Apocrita</taxon>
        <taxon>Aculeata</taxon>
        <taxon>Vespoidea</taxon>
        <taxon>Vespidae</taxon>
        <taxon>Eumeninae</taxon>
        <taxon>Odynerus</taxon>
    </lineage>
</organism>
<dbReference type="Proteomes" id="UP001258017">
    <property type="component" value="Unassembled WGS sequence"/>
</dbReference>
<evidence type="ECO:0000313" key="3">
    <source>
        <dbReference type="Proteomes" id="UP001258017"/>
    </source>
</evidence>
<protein>
    <submittedName>
        <fullName evidence="2">Uncharacterized protein</fullName>
    </submittedName>
</protein>
<proteinExistence type="predicted"/>
<sequence>MFDIKGSTEEDRLPLWPDAHATKFTKFPEIKTKSAIIKGVGNQLEKWPSYLVFVFLTSCIVIASLVFFVVVTVIFSLPTTTNMQNRGRSINVYSVREEDRVWSMMDLCHVESAARENPELNIHLMILRKRKFMEDRTKADAVTTQLDPETRSVSNAIDLPSKATRCLKILTREARLRDLLAHKYENVKNHDIVVETFFQGTNLSKVANNLNNETLKMATEAYLIWNSTGIALNPRYYCNLKYISQFLCKKDNKDCVPDKLATVDPKNNIQASGIPCQSFVGYFINDISKNGSISKEDALSETINKFCPKMRPCSEIRILDNVRTCPLDISKCPIVNRCLLARNVWSYRYFLPRL</sequence>
<accession>A0AAD9RAW5</accession>
<name>A0AAD9RAW5_9HYME</name>
<keyword evidence="3" id="KW-1185">Reference proteome</keyword>
<evidence type="ECO:0000256" key="1">
    <source>
        <dbReference type="SAM" id="Phobius"/>
    </source>
</evidence>
<comment type="caution">
    <text evidence="2">The sequence shown here is derived from an EMBL/GenBank/DDBJ whole genome shotgun (WGS) entry which is preliminary data.</text>
</comment>
<reference evidence="2" key="1">
    <citation type="submission" date="2021-08" db="EMBL/GenBank/DDBJ databases">
        <authorList>
            <person name="Misof B."/>
            <person name="Oliver O."/>
            <person name="Podsiadlowski L."/>
            <person name="Donath A."/>
            <person name="Peters R."/>
            <person name="Mayer C."/>
            <person name="Rust J."/>
            <person name="Gunkel S."/>
            <person name="Lesny P."/>
            <person name="Martin S."/>
            <person name="Oeyen J.P."/>
            <person name="Petersen M."/>
            <person name="Panagiotis P."/>
            <person name="Wilbrandt J."/>
            <person name="Tanja T."/>
        </authorList>
    </citation>
    <scope>NUCLEOTIDE SEQUENCE</scope>
    <source>
        <strain evidence="2">GBR_01_08_01A</strain>
        <tissue evidence="2">Thorax + abdomen</tissue>
    </source>
</reference>
<keyword evidence="1" id="KW-1133">Transmembrane helix</keyword>